<keyword evidence="2 3" id="KW-0802">TPR repeat</keyword>
<protein>
    <submittedName>
        <fullName evidence="6">CHAT domain-containing protein</fullName>
    </submittedName>
</protein>
<dbReference type="SUPFAM" id="SSF48452">
    <property type="entry name" value="TPR-like"/>
    <property type="match status" value="2"/>
</dbReference>
<keyword evidence="1" id="KW-0677">Repeat</keyword>
<dbReference type="KEGG" id="chk:D4L85_00995"/>
<proteinExistence type="predicted"/>
<evidence type="ECO:0000256" key="2">
    <source>
        <dbReference type="ARBA" id="ARBA00022803"/>
    </source>
</evidence>
<feature type="signal peptide" evidence="4">
    <location>
        <begin position="1"/>
        <end position="16"/>
    </location>
</feature>
<dbReference type="PANTHER" id="PTHR45641">
    <property type="entry name" value="TETRATRICOPEPTIDE REPEAT PROTEIN (AFU_ORTHOLOGUE AFUA_6G03870)"/>
    <property type="match status" value="1"/>
</dbReference>
<dbReference type="InterPro" id="IPR019734">
    <property type="entry name" value="TPR_rpt"/>
</dbReference>
<dbReference type="InterPro" id="IPR024983">
    <property type="entry name" value="CHAT_dom"/>
</dbReference>
<feature type="repeat" description="TPR" evidence="3">
    <location>
        <begin position="812"/>
        <end position="845"/>
    </location>
</feature>
<name>A0A385SFM4_9BACT</name>
<dbReference type="Gene3D" id="1.25.40.10">
    <property type="entry name" value="Tetratricopeptide repeat domain"/>
    <property type="match status" value="3"/>
</dbReference>
<dbReference type="Pfam" id="PF13424">
    <property type="entry name" value="TPR_12"/>
    <property type="match status" value="3"/>
</dbReference>
<organism evidence="6 7">
    <name type="scientific">Chryseolinea soli</name>
    <dbReference type="NCBI Taxonomy" id="2321403"/>
    <lineage>
        <taxon>Bacteria</taxon>
        <taxon>Pseudomonadati</taxon>
        <taxon>Bacteroidota</taxon>
        <taxon>Cytophagia</taxon>
        <taxon>Cytophagales</taxon>
        <taxon>Fulvivirgaceae</taxon>
        <taxon>Chryseolinea</taxon>
    </lineage>
</organism>
<dbReference type="SMART" id="SM00028">
    <property type="entry name" value="TPR"/>
    <property type="match status" value="9"/>
</dbReference>
<evidence type="ECO:0000256" key="4">
    <source>
        <dbReference type="SAM" id="SignalP"/>
    </source>
</evidence>
<keyword evidence="7" id="KW-1185">Reference proteome</keyword>
<reference evidence="7" key="1">
    <citation type="submission" date="2018-09" db="EMBL/GenBank/DDBJ databases">
        <title>Chryseolinea sp. KIS68-18 isolated from soil.</title>
        <authorList>
            <person name="Weon H.-Y."/>
            <person name="Kwon S.-W."/>
            <person name="Lee S.A."/>
        </authorList>
    </citation>
    <scope>NUCLEOTIDE SEQUENCE [LARGE SCALE GENOMIC DNA]</scope>
    <source>
        <strain evidence="7">KIS68-18</strain>
    </source>
</reference>
<dbReference type="Pfam" id="PF12770">
    <property type="entry name" value="CHAT"/>
    <property type="match status" value="1"/>
</dbReference>
<dbReference type="InterPro" id="IPR011990">
    <property type="entry name" value="TPR-like_helical_dom_sf"/>
</dbReference>
<feature type="chain" id="PRO_5017424927" evidence="4">
    <location>
        <begin position="17"/>
        <end position="1407"/>
    </location>
</feature>
<dbReference type="PROSITE" id="PS50005">
    <property type="entry name" value="TPR"/>
    <property type="match status" value="1"/>
</dbReference>
<dbReference type="Proteomes" id="UP000266183">
    <property type="component" value="Chromosome"/>
</dbReference>
<accession>A0A385SFM4</accession>
<evidence type="ECO:0000259" key="5">
    <source>
        <dbReference type="Pfam" id="PF12770"/>
    </source>
</evidence>
<sequence>MKLARLLLLVVMCVTAAEPLFSQNKKFDKSLKKVDASYASGSFAKASSGLEKLKKSVVAKMGQQNAYMPGLLLREARINLASGMLTDFDKTLADALANSQTMYGDNSATYAGNLIDVAEIYNEYGNFRVSREYLEKAKELLTKTNQYSDALKGRVALAEAEAMTGQGFCNDAVATLRSVESYFAGRAVEKETKVDGATIKTVRVPDEELLFRYTSYARLLTLTANAYAKKGNLLSADSAFKAAQVWIRKNQRFMGETSLYLVQNNFLYARMLVDNGNEHRENDLEFDNLLNDLKRRANPTYTLGHDIYLAYLHQMLEEENRARYLNVKLEYEKMIDKYFPKTSLVRINLKAVEFDSKFQRDKTKDLETDAIALIKSKSLPKNYRTTERTLNFLYEVALREKRYTNAESYLTQISEIQKELYGETSPEYHLSLIRLAGFYLDYTNKIDEASKIYEESYAKIVSKEIGPWHKDNLNILNHLATLYEYADKYALASATLDKASDVARSKFDDKDPDYGVELDRIAGLQIKLGQYEKAEGNLAKALTILEEYRKDDARIGDYVHVIETQAKLFGIKGLFDEAEDNLERSRRLIEKAKVAVGSELSTAEELTALFIQLGRYSEADRLLNTQIPEYELLYGNTSLRLIEPLVNKGRLALAKGDYTEAERIALRANQLATKSYGEISTKTAPTQKLLSDIYYTLGDYDKAEKNVIKAVASQEKQFGRNHVEVAKSLSQLALIKFYKGDKPKEVEKLMLESRDIMAAKLGKDNPQYAEILKNVAVLYISEKKFDLAFNSLTVAEGIWRTKTGTKNNINAAGIYTLTGDVYYQLKNYKKAEEFYNQSKNLYEKFFSITHPEYVKVMSKLSKVAYMQKDYKRSKRLIEESLTNYESFIKQYFPALSEREKAKYWNTIKGDFEFYNTLALSNLDDFKDLSGKVYNYQLLTKALLLSSSIKIRERILNSTDDQLKMQYSTWVQKKELLTLALSMSATQLVENGIDPAALQQEVERLEKDLSQRSELFGQSFENKRVTYDDVKKALKPNEAAIEMVRYRYFNHDFTDSVIYAALYLKPDFSRPKAILIKDGKKLETRYFKFYRNAITGKVPDEVSYGVFWKPIQDEVGQSATIYLSADGIYNQINLEAIPTPDGKYVIDNANIVLVSNTKDLYIRKIKSKQSPSENTASMFGNPTFYAAATGDQSISSLPGTEKEVTQLQFILKQKGWITAEYVEQTASEENVKEMNSPKIFHIATHGFYRPTVQATLEDELQGSEAALNQNPLMRTGLLLRGAGDLMEKTEYNYNMENGILTAYEAMSLNLDKTDLVVLSACETGLGDLEAGEGVYGLQRAFLVAGAKVLIMSMFKVDDDATQKLMLKFYQKWLNSANLRQSFIDAKKEIRVEYPEPIYWGAFMMIGLD</sequence>
<evidence type="ECO:0000313" key="7">
    <source>
        <dbReference type="Proteomes" id="UP000266183"/>
    </source>
</evidence>
<dbReference type="PANTHER" id="PTHR45641:SF19">
    <property type="entry name" value="NEPHROCYSTIN-3"/>
    <property type="match status" value="1"/>
</dbReference>
<gene>
    <name evidence="6" type="ORF">D4L85_00995</name>
</gene>
<keyword evidence="4" id="KW-0732">Signal</keyword>
<feature type="domain" description="CHAT" evidence="5">
    <location>
        <begin position="1104"/>
        <end position="1405"/>
    </location>
</feature>
<evidence type="ECO:0000313" key="6">
    <source>
        <dbReference type="EMBL" id="AYB29241.1"/>
    </source>
</evidence>
<dbReference type="OrthoDB" id="9771112at2"/>
<evidence type="ECO:0000256" key="1">
    <source>
        <dbReference type="ARBA" id="ARBA00022737"/>
    </source>
</evidence>
<dbReference type="RefSeq" id="WP_119752564.1">
    <property type="nucleotide sequence ID" value="NZ_CP032382.1"/>
</dbReference>
<dbReference type="EMBL" id="CP032382">
    <property type="protein sequence ID" value="AYB29241.1"/>
    <property type="molecule type" value="Genomic_DNA"/>
</dbReference>
<evidence type="ECO:0000256" key="3">
    <source>
        <dbReference type="PROSITE-ProRule" id="PRU00339"/>
    </source>
</evidence>